<protein>
    <submittedName>
        <fullName evidence="2">Uncharacterized protein</fullName>
    </submittedName>
</protein>
<name>A0A258HGR5_9CAUL</name>
<evidence type="ECO:0000313" key="3">
    <source>
        <dbReference type="Proteomes" id="UP000216147"/>
    </source>
</evidence>
<evidence type="ECO:0000313" key="2">
    <source>
        <dbReference type="EMBL" id="OYX55518.1"/>
    </source>
</evidence>
<feature type="transmembrane region" description="Helical" evidence="1">
    <location>
        <begin position="33"/>
        <end position="54"/>
    </location>
</feature>
<dbReference type="AlphaFoldDB" id="A0A258HGR5"/>
<dbReference type="Proteomes" id="UP000216147">
    <property type="component" value="Unassembled WGS sequence"/>
</dbReference>
<sequence length="71" mass="7477">MRLKTLQIAAGLGAAIAFLLAFMAAGVMLASLLFAVIGAALVAWIAYGVAKTVLDRRLSQDRHRALPPSAR</sequence>
<keyword evidence="1" id="KW-0812">Transmembrane</keyword>
<accession>A0A258HGR5</accession>
<evidence type="ECO:0000256" key="1">
    <source>
        <dbReference type="SAM" id="Phobius"/>
    </source>
</evidence>
<proteinExistence type="predicted"/>
<comment type="caution">
    <text evidence="2">The sequence shown here is derived from an EMBL/GenBank/DDBJ whole genome shotgun (WGS) entry which is preliminary data.</text>
</comment>
<keyword evidence="1" id="KW-0472">Membrane</keyword>
<dbReference type="EMBL" id="NCEQ01000013">
    <property type="protein sequence ID" value="OYX55518.1"/>
    <property type="molecule type" value="Genomic_DNA"/>
</dbReference>
<gene>
    <name evidence="2" type="ORF">B7Y86_12700</name>
</gene>
<reference evidence="2 3" key="1">
    <citation type="submission" date="2017-03" db="EMBL/GenBank/DDBJ databases">
        <title>Lifting the veil on microbial sulfur biogeochemistry in mining wastewaters.</title>
        <authorList>
            <person name="Kantor R.S."/>
            <person name="Colenbrander Nelson T."/>
            <person name="Marshall S."/>
            <person name="Bennett D."/>
            <person name="Apte S."/>
            <person name="Camacho D."/>
            <person name="Thomas B.C."/>
            <person name="Warren L.A."/>
            <person name="Banfield J.F."/>
        </authorList>
    </citation>
    <scope>NUCLEOTIDE SEQUENCE [LARGE SCALE GENOMIC DNA]</scope>
    <source>
        <strain evidence="2">32-68-21</strain>
    </source>
</reference>
<keyword evidence="1" id="KW-1133">Transmembrane helix</keyword>
<organism evidence="2 3">
    <name type="scientific">Brevundimonas subvibrioides</name>
    <dbReference type="NCBI Taxonomy" id="74313"/>
    <lineage>
        <taxon>Bacteria</taxon>
        <taxon>Pseudomonadati</taxon>
        <taxon>Pseudomonadota</taxon>
        <taxon>Alphaproteobacteria</taxon>
        <taxon>Caulobacterales</taxon>
        <taxon>Caulobacteraceae</taxon>
        <taxon>Brevundimonas</taxon>
    </lineage>
</organism>